<name>A0A9Q2S1Q6_9RHOB</name>
<dbReference type="RefSeq" id="WP_171046007.1">
    <property type="nucleotide sequence ID" value="NZ_JAFBWV010000017.1"/>
</dbReference>
<dbReference type="AlphaFoldDB" id="A0A9Q2S1Q6"/>
<feature type="region of interest" description="Disordered" evidence="1">
    <location>
        <begin position="1"/>
        <end position="52"/>
    </location>
</feature>
<gene>
    <name evidence="2" type="ORF">JQX41_20000</name>
    <name evidence="3" type="ORF">JQX48_20020</name>
</gene>
<organism evidence="2 4">
    <name type="scientific">Marivita cryptomonadis</name>
    <dbReference type="NCBI Taxonomy" id="505252"/>
    <lineage>
        <taxon>Bacteria</taxon>
        <taxon>Pseudomonadati</taxon>
        <taxon>Pseudomonadota</taxon>
        <taxon>Alphaproteobacteria</taxon>
        <taxon>Rhodobacterales</taxon>
        <taxon>Roseobacteraceae</taxon>
        <taxon>Marivita</taxon>
    </lineage>
</organism>
<keyword evidence="5" id="KW-1185">Reference proteome</keyword>
<dbReference type="Proteomes" id="UP000809440">
    <property type="component" value="Unassembled WGS sequence"/>
</dbReference>
<sequence>MRRAIAETALPTQDEAVQQIPGEVDPSGPDDKRADNRNADWSTLYRPLDRAA</sequence>
<dbReference type="EMBL" id="JAFBXE010000017">
    <property type="protein sequence ID" value="MBM2414611.1"/>
    <property type="molecule type" value="Genomic_DNA"/>
</dbReference>
<reference evidence="2 5" key="1">
    <citation type="submission" date="2021-01" db="EMBL/GenBank/DDBJ databases">
        <title>Diatom-associated Roseobacters Show Island Model of Population Structure.</title>
        <authorList>
            <person name="Qu L."/>
            <person name="Feng X."/>
            <person name="Chen Y."/>
            <person name="Li L."/>
            <person name="Wang X."/>
            <person name="Hu Z."/>
            <person name="Wang H."/>
            <person name="Luo H."/>
        </authorList>
    </citation>
    <scope>NUCLEOTIDE SEQUENCE</scope>
    <source>
        <strain evidence="3 5">CC28-63</strain>
        <strain evidence="2">CC28-69</strain>
    </source>
</reference>
<evidence type="ECO:0000313" key="3">
    <source>
        <dbReference type="EMBL" id="MBM2419282.1"/>
    </source>
</evidence>
<dbReference type="EMBL" id="JAFBXF010000017">
    <property type="protein sequence ID" value="MBM2419282.1"/>
    <property type="molecule type" value="Genomic_DNA"/>
</dbReference>
<accession>A0A9Q2S1Q6</accession>
<dbReference type="Proteomes" id="UP000755667">
    <property type="component" value="Unassembled WGS sequence"/>
</dbReference>
<evidence type="ECO:0000313" key="4">
    <source>
        <dbReference type="Proteomes" id="UP000755667"/>
    </source>
</evidence>
<evidence type="ECO:0000313" key="5">
    <source>
        <dbReference type="Proteomes" id="UP000809440"/>
    </source>
</evidence>
<feature type="compositionally biased region" description="Basic and acidic residues" evidence="1">
    <location>
        <begin position="29"/>
        <end position="38"/>
    </location>
</feature>
<comment type="caution">
    <text evidence="2">The sequence shown here is derived from an EMBL/GenBank/DDBJ whole genome shotgun (WGS) entry which is preliminary data.</text>
</comment>
<protein>
    <submittedName>
        <fullName evidence="2">Uncharacterized protein</fullName>
    </submittedName>
</protein>
<evidence type="ECO:0000256" key="1">
    <source>
        <dbReference type="SAM" id="MobiDB-lite"/>
    </source>
</evidence>
<evidence type="ECO:0000313" key="2">
    <source>
        <dbReference type="EMBL" id="MBM2414611.1"/>
    </source>
</evidence>
<proteinExistence type="predicted"/>